<sequence length="317" mass="35250">MADDTSHEPLFRATKRQKVFRKRRGRDEDEIESTSAPTAPDDDDHPRQIARRPMARKHGVAFSSATRTQREEPAQDETAMVMHPDRQQHMAQVDRFVKPTGNAKVVDDKHLTAYVDSKLAEMRASSTATPINHQPLILTSAPEEEPGHSQRQQPQAQDVTESRTIDVADTPSTSTYLRPTGLQQQQQRDDTTKSKPRRRRHHEPDPSTLARGSLIDQILQESHPGVPLYDTSATATIGASATTAGDGAEGDNDEAVAEAFKKQFLKDMETKIRRKPVGYSAAREKGVESHGPKLGGSRAQRARMRKAKEEERAAGKK</sequence>
<protein>
    <submittedName>
        <fullName evidence="2">60S ribosomal protein L27a</fullName>
    </submittedName>
</protein>
<gene>
    <name evidence="2" type="ORF">Tdes44962_MAKER07804</name>
</gene>
<comment type="caution">
    <text evidence="2">The sequence shown here is derived from an EMBL/GenBank/DDBJ whole genome shotgun (WGS) entry which is preliminary data.</text>
</comment>
<reference evidence="2 3" key="1">
    <citation type="journal article" date="2018" name="IMA Fungus">
        <title>IMA Genome-F 10: Nine draft genome sequences of Claviceps purpurea s.lat., including C. arundinis, C. humidiphila, and C. cf. spartinae, pseudomolecules for the pitch canker pathogen Fusarium circinatum, draft genome of Davidsoniella eucalypti, Grosmannia galeiformis, Quambalaria eucalypti, and Teratosphaeria destructans.</title>
        <authorList>
            <person name="Wingfield B.D."/>
            <person name="Liu M."/>
            <person name="Nguyen H.D."/>
            <person name="Lane F.A."/>
            <person name="Morgan S.W."/>
            <person name="De Vos L."/>
            <person name="Wilken P.M."/>
            <person name="Duong T.A."/>
            <person name="Aylward J."/>
            <person name="Coetzee M.P."/>
            <person name="Dadej K."/>
            <person name="De Beer Z.W."/>
            <person name="Findlay W."/>
            <person name="Havenga M."/>
            <person name="Kolarik M."/>
            <person name="Menzies J.G."/>
            <person name="Naidoo K."/>
            <person name="Pochopski O."/>
            <person name="Shoukouhi P."/>
            <person name="Santana Q.C."/>
            <person name="Seifert K.A."/>
            <person name="Soal N."/>
            <person name="Steenkamp E.T."/>
            <person name="Tatham C.T."/>
            <person name="van der Nest M.A."/>
            <person name="Wingfield M.J."/>
        </authorList>
    </citation>
    <scope>NUCLEOTIDE SEQUENCE [LARGE SCALE GENOMIC DNA]</scope>
    <source>
        <strain evidence="2">CMW44962</strain>
    </source>
</reference>
<keyword evidence="2" id="KW-0687">Ribonucleoprotein</keyword>
<dbReference type="AlphaFoldDB" id="A0A9W7SYL6"/>
<feature type="compositionally biased region" description="Basic residues" evidence="1">
    <location>
        <begin position="48"/>
        <end position="59"/>
    </location>
</feature>
<dbReference type="OrthoDB" id="5627at2759"/>
<name>A0A9W7SYL6_9PEZI</name>
<feature type="compositionally biased region" description="Polar residues" evidence="1">
    <location>
        <begin position="170"/>
        <end position="186"/>
    </location>
</feature>
<feature type="compositionally biased region" description="Basic and acidic residues" evidence="1">
    <location>
        <begin position="282"/>
        <end position="291"/>
    </location>
</feature>
<feature type="compositionally biased region" description="Basic residues" evidence="1">
    <location>
        <begin position="13"/>
        <end position="24"/>
    </location>
</feature>
<evidence type="ECO:0000256" key="1">
    <source>
        <dbReference type="SAM" id="MobiDB-lite"/>
    </source>
</evidence>
<dbReference type="EMBL" id="RIBY02000513">
    <property type="protein sequence ID" value="KAH9841247.1"/>
    <property type="molecule type" value="Genomic_DNA"/>
</dbReference>
<feature type="region of interest" description="Disordered" evidence="1">
    <location>
        <begin position="123"/>
        <end position="213"/>
    </location>
</feature>
<dbReference type="GO" id="GO:0005840">
    <property type="term" value="C:ribosome"/>
    <property type="evidence" value="ECO:0007669"/>
    <property type="project" value="UniProtKB-KW"/>
</dbReference>
<keyword evidence="3" id="KW-1185">Reference proteome</keyword>
<feature type="region of interest" description="Disordered" evidence="1">
    <location>
        <begin position="1"/>
        <end position="79"/>
    </location>
</feature>
<feature type="compositionally biased region" description="Polar residues" evidence="1">
    <location>
        <begin position="149"/>
        <end position="159"/>
    </location>
</feature>
<feature type="region of interest" description="Disordered" evidence="1">
    <location>
        <begin position="273"/>
        <end position="317"/>
    </location>
</feature>
<dbReference type="Proteomes" id="UP001138500">
    <property type="component" value="Unassembled WGS sequence"/>
</dbReference>
<keyword evidence="2" id="KW-0689">Ribosomal protein</keyword>
<evidence type="ECO:0000313" key="2">
    <source>
        <dbReference type="EMBL" id="KAH9841247.1"/>
    </source>
</evidence>
<evidence type="ECO:0000313" key="3">
    <source>
        <dbReference type="Proteomes" id="UP001138500"/>
    </source>
</evidence>
<feature type="compositionally biased region" description="Basic and acidic residues" evidence="1">
    <location>
        <begin position="1"/>
        <end position="10"/>
    </location>
</feature>
<feature type="compositionally biased region" description="Basic and acidic residues" evidence="1">
    <location>
        <begin position="307"/>
        <end position="317"/>
    </location>
</feature>
<accession>A0A9W7SYL6</accession>
<proteinExistence type="predicted"/>
<organism evidence="2 3">
    <name type="scientific">Teratosphaeria destructans</name>
    <dbReference type="NCBI Taxonomy" id="418781"/>
    <lineage>
        <taxon>Eukaryota</taxon>
        <taxon>Fungi</taxon>
        <taxon>Dikarya</taxon>
        <taxon>Ascomycota</taxon>
        <taxon>Pezizomycotina</taxon>
        <taxon>Dothideomycetes</taxon>
        <taxon>Dothideomycetidae</taxon>
        <taxon>Mycosphaerellales</taxon>
        <taxon>Teratosphaeriaceae</taxon>
        <taxon>Teratosphaeria</taxon>
    </lineage>
</organism>
<reference evidence="2 3" key="2">
    <citation type="journal article" date="2021" name="Curr. Genet.">
        <title>Genetic response to nitrogen starvation in the aggressive Eucalyptus foliar pathogen Teratosphaeria destructans.</title>
        <authorList>
            <person name="Havenga M."/>
            <person name="Wingfield B.D."/>
            <person name="Wingfield M.J."/>
            <person name="Dreyer L.L."/>
            <person name="Roets F."/>
            <person name="Aylward J."/>
        </authorList>
    </citation>
    <scope>NUCLEOTIDE SEQUENCE [LARGE SCALE GENOMIC DNA]</scope>
    <source>
        <strain evidence="2">CMW44962</strain>
    </source>
</reference>